<feature type="transmembrane region" description="Helical" evidence="8">
    <location>
        <begin position="1009"/>
        <end position="1030"/>
    </location>
</feature>
<evidence type="ECO:0000256" key="4">
    <source>
        <dbReference type="ARBA" id="ARBA00022692"/>
    </source>
</evidence>
<evidence type="ECO:0000256" key="6">
    <source>
        <dbReference type="ARBA" id="ARBA00023136"/>
    </source>
</evidence>
<name>A8JGH0_CHLRE</name>
<feature type="transmembrane region" description="Helical" evidence="8">
    <location>
        <begin position="1136"/>
        <end position="1156"/>
    </location>
</feature>
<feature type="compositionally biased region" description="Gly residues" evidence="7">
    <location>
        <begin position="491"/>
        <end position="500"/>
    </location>
</feature>
<keyword evidence="3" id="KW-0813">Transport</keyword>
<feature type="transmembrane region" description="Helical" evidence="8">
    <location>
        <begin position="12"/>
        <end position="31"/>
    </location>
</feature>
<sequence length="1369" mass="146166">MAAGSSSVLSSFLLNLYICLGCFGAFAWFRVTPWARRFFSPRRFATDLDLKPLRLPNGWVSWILPVIRYREEDIIDEAGLDCAIYLRILRFGIFLFLGASLWCIIAVLPVNMTSGEIDRLLAQPESNNGTVVNGQEYKFTDFDKYSLSNVEGGSAKMWVHAISVYAVVLYTIWLLSRFNRESVLLRLMFLGNAKRGGPSHTVLLTDVPGISEAVSKNAKLEREASKSARSGSKGKGRSGSGGSNPSLAVELVDKGTDTAGLDGADGDDVDVEAGRAKKGAGKAAGGGLFSFLGFGARPAAPADAKQQPAGAPAATAGKDVVAKGTSITKEASTAPPLPAAAVKVKTTNVMSTPTSTSSSGGEPASSDLPMLRPTPPLQQQQQQPMWGGAKVMSHSASGAYSRNSAFTTTSAGTTPPRVSAAGYPGAAAPGFATLTLANGVGAPEAAEDASVQRRREEAVAAAAAAIAKLAPLNRTESASSITLTVPQGAAGAAGGAAGGEDGNDGPPKSSDGGLRRRRVQPSPADIAAVAAAAGFAELGDGAVDDDEEECGDVTGGAQPALPQSYGAADGANGASPKAPATEAAGGAAATGTPCAGDDVDEEAVAAAATGGKLEQPRVPGALYGDALVAELDVPEPENNMAVLPEWGVDLSPLEPSRRTTKRYNYDLADTSLDAVAQARAKLKGVTPQQMIAREFALVYQPTTVSAVNVIQDTGGLEPLVEEYNKIREELEDYLDMLQLRLKLRKKAEPKVLSKLGMAYGEWGKSYFGTKWFKKVDAVTFWLDRLRYLKGQIIEQQAIAAKKVAPSAFITLKTRQAQAVSSNSMHHHNVTTWRVQGAPAPFEVIWKNLALTLPIKSGRNWILWAAFWAMTLFFMIPVTLIQAMIEVPKLAAIPVLGDIVTAPVVKQLLEAIVPGLALKVFLAVVPIILRIMAIQSGATSLSEVDFGVTSRFFLFQVVVVFFGNIIAGSFFNQVTQFVKNPTGVFNILGKAIPMTSTFFITYVITNGLSVKSLAFLRLPGFVIFWLLSKFAGSPRARQRMWMYQYTDNGTTVVDHTIVVLIGLTFCCINPIVCPAAMAYFLVTSIGERYNNIYVFRRRYESAGKLWKTVYNQVMIGLYIMQITMLGLLAIKKFKATPVLFPLLFFTIGCHISTLSLYRRPWSLTALHDAADLDMWEAQRRRQELMEAAKKERKDAARRRVLALAATSAEEGRALLLRRPIRIGKTELRLRRAAKDDAAALELTPAEQREIADMYKNPCFKVALSDLDEVAALAADLIPRVALLNTWLAEVKQHAKKTKAAKKAGKGDAGGASRPPAAPAGLNAPPGELAAAAAAAEAGGKVLDPSRPPPEVTKYDFKPPLDVDDDDGASQ</sequence>
<dbReference type="GO" id="GO:0005886">
    <property type="term" value="C:plasma membrane"/>
    <property type="evidence" value="ECO:0000318"/>
    <property type="project" value="GO_Central"/>
</dbReference>
<evidence type="ECO:0000256" key="8">
    <source>
        <dbReference type="SAM" id="Phobius"/>
    </source>
</evidence>
<feature type="compositionally biased region" description="Acidic residues" evidence="7">
    <location>
        <begin position="1360"/>
        <end position="1369"/>
    </location>
</feature>
<dbReference type="InterPro" id="IPR032880">
    <property type="entry name" value="CSC1/OSCA1-like_N"/>
</dbReference>
<dbReference type="Gramene" id="PNW79621">
    <property type="protein sequence ID" value="PNW79621"/>
    <property type="gene ID" value="CHLRE_08g360400v5"/>
</dbReference>
<evidence type="ECO:0000256" key="2">
    <source>
        <dbReference type="ARBA" id="ARBA00007779"/>
    </source>
</evidence>
<dbReference type="PANTHER" id="PTHR13018">
    <property type="entry name" value="PROBABLE MEMBRANE PROTEIN DUF221-RELATED"/>
    <property type="match status" value="1"/>
</dbReference>
<dbReference type="RefSeq" id="XP_001702326.1">
    <property type="nucleotide sequence ID" value="XM_001702274.2"/>
</dbReference>
<feature type="region of interest" description="Disordered" evidence="7">
    <location>
        <begin position="344"/>
        <end position="393"/>
    </location>
</feature>
<dbReference type="PANTHER" id="PTHR13018:SF5">
    <property type="entry name" value="RE44586P"/>
    <property type="match status" value="1"/>
</dbReference>
<keyword evidence="4 8" id="KW-0812">Transmembrane</keyword>
<feature type="transmembrane region" description="Helical" evidence="8">
    <location>
        <begin position="952"/>
        <end position="970"/>
    </location>
</feature>
<gene>
    <name evidence="12" type="ORF">CHLRE_08g360400v5</name>
</gene>
<feature type="transmembrane region" description="Helical" evidence="8">
    <location>
        <begin position="1108"/>
        <end position="1129"/>
    </location>
</feature>
<keyword evidence="13" id="KW-1185">Reference proteome</keyword>
<evidence type="ECO:0000259" key="10">
    <source>
        <dbReference type="Pfam" id="PF13967"/>
    </source>
</evidence>
<feature type="region of interest" description="Disordered" evidence="7">
    <location>
        <begin position="215"/>
        <end position="248"/>
    </location>
</feature>
<feature type="compositionally biased region" description="Low complexity" evidence="7">
    <location>
        <begin position="576"/>
        <end position="595"/>
    </location>
</feature>
<feature type="compositionally biased region" description="Low complexity" evidence="7">
    <location>
        <begin position="351"/>
        <end position="384"/>
    </location>
</feature>
<feature type="region of interest" description="Disordered" evidence="7">
    <location>
        <begin position="489"/>
        <end position="521"/>
    </location>
</feature>
<comment type="subcellular location">
    <subcellularLocation>
        <location evidence="1">Membrane</location>
        <topology evidence="1">Multi-pass membrane protein</topology>
    </subcellularLocation>
</comment>
<dbReference type="Pfam" id="PF02714">
    <property type="entry name" value="RSN1_7TM"/>
    <property type="match status" value="1"/>
</dbReference>
<dbReference type="EMBL" id="CM008969">
    <property type="protein sequence ID" value="PNW79621.1"/>
    <property type="molecule type" value="Genomic_DNA"/>
</dbReference>
<feature type="domain" description="CSC1/OSCA1-like cytosolic" evidence="11">
    <location>
        <begin position="691"/>
        <end position="847"/>
    </location>
</feature>
<feature type="transmembrane region" description="Helical" evidence="8">
    <location>
        <begin position="1051"/>
        <end position="1080"/>
    </location>
</feature>
<dbReference type="GO" id="GO:0005227">
    <property type="term" value="F:calcium-activated cation channel activity"/>
    <property type="evidence" value="ECO:0000318"/>
    <property type="project" value="GO_Central"/>
</dbReference>
<dbReference type="KEGG" id="cre:CHLRE_08g360400v5"/>
<dbReference type="InterPro" id="IPR045122">
    <property type="entry name" value="Csc1-like"/>
</dbReference>
<feature type="transmembrane region" description="Helical" evidence="8">
    <location>
        <begin position="915"/>
        <end position="932"/>
    </location>
</feature>
<dbReference type="GeneID" id="5727851"/>
<evidence type="ECO:0000256" key="3">
    <source>
        <dbReference type="ARBA" id="ARBA00022448"/>
    </source>
</evidence>
<evidence type="ECO:0000259" key="11">
    <source>
        <dbReference type="Pfam" id="PF14703"/>
    </source>
</evidence>
<evidence type="ECO:0000313" key="12">
    <source>
        <dbReference type="EMBL" id="PNW79621.1"/>
    </source>
</evidence>
<keyword evidence="5 8" id="KW-1133">Transmembrane helix</keyword>
<comment type="similarity">
    <text evidence="2">Belongs to the CSC1 (TC 1.A.17) family.</text>
</comment>
<evidence type="ECO:0000259" key="9">
    <source>
        <dbReference type="Pfam" id="PF02714"/>
    </source>
</evidence>
<dbReference type="OrthoDB" id="1689567at2759"/>
<accession>A8JGH0</accession>
<evidence type="ECO:0000256" key="7">
    <source>
        <dbReference type="SAM" id="MobiDB-lite"/>
    </source>
</evidence>
<dbReference type="Pfam" id="PF13967">
    <property type="entry name" value="RSN1_TM"/>
    <property type="match status" value="1"/>
</dbReference>
<dbReference type="Pfam" id="PF14703">
    <property type="entry name" value="PHM7_cyt"/>
    <property type="match status" value="1"/>
</dbReference>
<feature type="transmembrane region" description="Helical" evidence="8">
    <location>
        <begin position="982"/>
        <end position="1003"/>
    </location>
</feature>
<reference evidence="12 13" key="1">
    <citation type="journal article" date="2007" name="Science">
        <title>The Chlamydomonas genome reveals the evolution of key animal and plant functions.</title>
        <authorList>
            <person name="Merchant S.S."/>
            <person name="Prochnik S.E."/>
            <person name="Vallon O."/>
            <person name="Harris E.H."/>
            <person name="Karpowicz S.J."/>
            <person name="Witman G.B."/>
            <person name="Terry A."/>
            <person name="Salamov A."/>
            <person name="Fritz-Laylin L.K."/>
            <person name="Marechal-Drouard L."/>
            <person name="Marshall W.F."/>
            <person name="Qu L.H."/>
            <person name="Nelson D.R."/>
            <person name="Sanderfoot A.A."/>
            <person name="Spalding M.H."/>
            <person name="Kapitonov V.V."/>
            <person name="Ren Q."/>
            <person name="Ferris P."/>
            <person name="Lindquist E."/>
            <person name="Shapiro H."/>
            <person name="Lucas S.M."/>
            <person name="Grimwood J."/>
            <person name="Schmutz J."/>
            <person name="Cardol P."/>
            <person name="Cerutti H."/>
            <person name="Chanfreau G."/>
            <person name="Chen C.L."/>
            <person name="Cognat V."/>
            <person name="Croft M.T."/>
            <person name="Dent R."/>
            <person name="Dutcher S."/>
            <person name="Fernandez E."/>
            <person name="Fukuzawa H."/>
            <person name="Gonzalez-Ballester D."/>
            <person name="Gonzalez-Halphen D."/>
            <person name="Hallmann A."/>
            <person name="Hanikenne M."/>
            <person name="Hippler M."/>
            <person name="Inwood W."/>
            <person name="Jabbari K."/>
            <person name="Kalanon M."/>
            <person name="Kuras R."/>
            <person name="Lefebvre P.A."/>
            <person name="Lemaire S.D."/>
            <person name="Lobanov A.V."/>
            <person name="Lohr M."/>
            <person name="Manuell A."/>
            <person name="Meier I."/>
            <person name="Mets L."/>
            <person name="Mittag M."/>
            <person name="Mittelmeier T."/>
            <person name="Moroney J.V."/>
            <person name="Moseley J."/>
            <person name="Napoli C."/>
            <person name="Nedelcu A.M."/>
            <person name="Niyogi K."/>
            <person name="Novoselov S.V."/>
            <person name="Paulsen I.T."/>
            <person name="Pazour G."/>
            <person name="Purton S."/>
            <person name="Ral J.P."/>
            <person name="Riano-Pachon D.M."/>
            <person name="Riekhof W."/>
            <person name="Rymarquis L."/>
            <person name="Schroda M."/>
            <person name="Stern D."/>
            <person name="Umen J."/>
            <person name="Willows R."/>
            <person name="Wilson N."/>
            <person name="Zimmer S.L."/>
            <person name="Allmer J."/>
            <person name="Balk J."/>
            <person name="Bisova K."/>
            <person name="Chen C.J."/>
            <person name="Elias M."/>
            <person name="Gendler K."/>
            <person name="Hauser C."/>
            <person name="Lamb M.R."/>
            <person name="Ledford H."/>
            <person name="Long J.C."/>
            <person name="Minagawa J."/>
            <person name="Page M.D."/>
            <person name="Pan J."/>
            <person name="Pootakham W."/>
            <person name="Roje S."/>
            <person name="Rose A."/>
            <person name="Stahlberg E."/>
            <person name="Terauchi A.M."/>
            <person name="Yang P."/>
            <person name="Ball S."/>
            <person name="Bowler C."/>
            <person name="Dieckmann C.L."/>
            <person name="Gladyshev V.N."/>
            <person name="Green P."/>
            <person name="Jorgensen R."/>
            <person name="Mayfield S."/>
            <person name="Mueller-Roeber B."/>
            <person name="Rajamani S."/>
            <person name="Sayre R.T."/>
            <person name="Brokstein P."/>
            <person name="Dubchak I."/>
            <person name="Goodstein D."/>
            <person name="Hornick L."/>
            <person name="Huang Y.W."/>
            <person name="Jhaveri J."/>
            <person name="Luo Y."/>
            <person name="Martinez D."/>
            <person name="Ngau W.C."/>
            <person name="Otillar B."/>
            <person name="Poliakov A."/>
            <person name="Porter A."/>
            <person name="Szajkowski L."/>
            <person name="Werner G."/>
            <person name="Zhou K."/>
            <person name="Grigoriev I.V."/>
            <person name="Rokhsar D.S."/>
            <person name="Grossman A.R."/>
        </authorList>
    </citation>
    <scope>NUCLEOTIDE SEQUENCE [LARGE SCALE GENOMIC DNA]</scope>
    <source>
        <strain evidence="13">CC-503</strain>
    </source>
</reference>
<feature type="compositionally biased region" description="Low complexity" evidence="7">
    <location>
        <begin position="1309"/>
        <end position="1338"/>
    </location>
</feature>
<evidence type="ECO:0000256" key="5">
    <source>
        <dbReference type="ARBA" id="ARBA00022989"/>
    </source>
</evidence>
<protein>
    <submittedName>
        <fullName evidence="12">Uncharacterized protein</fullName>
    </submittedName>
</protein>
<feature type="domain" description="CSC1/OSCA1-like N-terminal transmembrane" evidence="10">
    <location>
        <begin position="8"/>
        <end position="177"/>
    </location>
</feature>
<feature type="region of interest" description="Disordered" evidence="7">
    <location>
        <begin position="541"/>
        <end position="595"/>
    </location>
</feature>
<proteinExistence type="inferred from homology"/>
<dbReference type="InterPro" id="IPR027815">
    <property type="entry name" value="CSC1/OSCA1-like_cyt"/>
</dbReference>
<feature type="region of interest" description="Disordered" evidence="7">
    <location>
        <begin position="1296"/>
        <end position="1369"/>
    </location>
</feature>
<dbReference type="Proteomes" id="UP000006906">
    <property type="component" value="Chromosome 8"/>
</dbReference>
<evidence type="ECO:0000256" key="1">
    <source>
        <dbReference type="ARBA" id="ARBA00004141"/>
    </source>
</evidence>
<feature type="compositionally biased region" description="Acidic residues" evidence="7">
    <location>
        <begin position="542"/>
        <end position="551"/>
    </location>
</feature>
<dbReference type="PaxDb" id="3055-EDO97056"/>
<feature type="transmembrane region" description="Helical" evidence="8">
    <location>
        <begin position="88"/>
        <end position="110"/>
    </location>
</feature>
<dbReference type="InterPro" id="IPR003864">
    <property type="entry name" value="CSC1/OSCA1-like_7TM"/>
</dbReference>
<organism evidence="12 13">
    <name type="scientific">Chlamydomonas reinhardtii</name>
    <name type="common">Chlamydomonas smithii</name>
    <dbReference type="NCBI Taxonomy" id="3055"/>
    <lineage>
        <taxon>Eukaryota</taxon>
        <taxon>Viridiplantae</taxon>
        <taxon>Chlorophyta</taxon>
        <taxon>core chlorophytes</taxon>
        <taxon>Chlorophyceae</taxon>
        <taxon>CS clade</taxon>
        <taxon>Chlamydomonadales</taxon>
        <taxon>Chlamydomonadaceae</taxon>
        <taxon>Chlamydomonas</taxon>
    </lineage>
</organism>
<keyword evidence="6 8" id="KW-0472">Membrane</keyword>
<dbReference type="InParanoid" id="A8JGH0"/>
<feature type="transmembrane region" description="Helical" evidence="8">
    <location>
        <begin position="860"/>
        <end position="884"/>
    </location>
</feature>
<dbReference type="FunCoup" id="A8JGH0">
    <property type="interactions" value="1092"/>
</dbReference>
<feature type="transmembrane region" description="Helical" evidence="8">
    <location>
        <begin position="157"/>
        <end position="176"/>
    </location>
</feature>
<feature type="domain" description="CSC1/OSCA1-like 7TM region" evidence="9">
    <location>
        <begin position="858"/>
        <end position="1127"/>
    </location>
</feature>
<evidence type="ECO:0000313" key="13">
    <source>
        <dbReference type="Proteomes" id="UP000006906"/>
    </source>
</evidence>
<dbReference type="HOGENOM" id="CLU_256459_0_0_1"/>
<dbReference type="eggNOG" id="KOG1134">
    <property type="taxonomic scope" value="Eukaryota"/>
</dbReference>